<organism evidence="1 2">
    <name type="scientific">Megalops atlanticus</name>
    <name type="common">Tarpon</name>
    <name type="synonym">Clupea gigantea</name>
    <dbReference type="NCBI Taxonomy" id="7932"/>
    <lineage>
        <taxon>Eukaryota</taxon>
        <taxon>Metazoa</taxon>
        <taxon>Chordata</taxon>
        <taxon>Craniata</taxon>
        <taxon>Vertebrata</taxon>
        <taxon>Euteleostomi</taxon>
        <taxon>Actinopterygii</taxon>
        <taxon>Neopterygii</taxon>
        <taxon>Teleostei</taxon>
        <taxon>Elopiformes</taxon>
        <taxon>Megalopidae</taxon>
        <taxon>Megalops</taxon>
    </lineage>
</organism>
<dbReference type="Proteomes" id="UP001046870">
    <property type="component" value="Chromosome 3"/>
</dbReference>
<keyword evidence="2" id="KW-1185">Reference proteome</keyword>
<dbReference type="InterPro" id="IPR012337">
    <property type="entry name" value="RNaseH-like_sf"/>
</dbReference>
<protein>
    <recommendedName>
        <fullName evidence="3">Integrase zinc-binding domain-containing protein</fullName>
    </recommendedName>
</protein>
<evidence type="ECO:0000313" key="2">
    <source>
        <dbReference type="Proteomes" id="UP001046870"/>
    </source>
</evidence>
<dbReference type="OrthoDB" id="1607513at2759"/>
<proteinExistence type="predicted"/>
<comment type="caution">
    <text evidence="1">The sequence shown here is derived from an EMBL/GenBank/DDBJ whole genome shotgun (WGS) entry which is preliminary data.</text>
</comment>
<dbReference type="EMBL" id="JAFDVH010000003">
    <property type="protein sequence ID" value="KAG7483506.1"/>
    <property type="molecule type" value="Genomic_DNA"/>
</dbReference>
<reference evidence="1" key="1">
    <citation type="submission" date="2021-01" db="EMBL/GenBank/DDBJ databases">
        <authorList>
            <person name="Zahm M."/>
            <person name="Roques C."/>
            <person name="Cabau C."/>
            <person name="Klopp C."/>
            <person name="Donnadieu C."/>
            <person name="Jouanno E."/>
            <person name="Lampietro C."/>
            <person name="Louis A."/>
            <person name="Herpin A."/>
            <person name="Echchiki A."/>
            <person name="Berthelot C."/>
            <person name="Parey E."/>
            <person name="Roest-Crollius H."/>
            <person name="Braasch I."/>
            <person name="Postlethwait J."/>
            <person name="Bobe J."/>
            <person name="Montfort J."/>
            <person name="Bouchez O."/>
            <person name="Begum T."/>
            <person name="Mejri S."/>
            <person name="Adams A."/>
            <person name="Chen W.-J."/>
            <person name="Guiguen Y."/>
        </authorList>
    </citation>
    <scope>NUCLEOTIDE SEQUENCE</scope>
    <source>
        <strain evidence="1">YG-15Mar2019-1</strain>
        <tissue evidence="1">Brain</tissue>
    </source>
</reference>
<name>A0A9D3Q8B0_MEGAT</name>
<dbReference type="SUPFAM" id="SSF53098">
    <property type="entry name" value="Ribonuclease H-like"/>
    <property type="match status" value="1"/>
</dbReference>
<accession>A0A9D3Q8B0</accession>
<evidence type="ECO:0000313" key="1">
    <source>
        <dbReference type="EMBL" id="KAG7483506.1"/>
    </source>
</evidence>
<gene>
    <name evidence="1" type="ORF">MATL_G00039130</name>
</gene>
<dbReference type="AlphaFoldDB" id="A0A9D3Q8B0"/>
<sequence>MYQDIKEWCQKCERCTVAKLSQPQVWAPMGHLLASRPNQIVAIDFTLMEPSHDGKEVGQPVEGGVSDWVQERQRRLQTAFDGARARLQAAAGRRKERHDHNYFLVILPLSLCHQHSMPLRQRASTQMSDKECTAPAIGLCRNLVNTFNLSWKKRDLRKAQTEANLPQHSLVLDFATRWGTKQKVIGRIPEQLPAVRQVLIDDRKHGHLNPPWQDISVLESINTVKKPVADLTDAVSGEKTCHSVLCKACWSYSKENFYNLTQRTPRSQQTQFQALLAALSSQQSAAVVASNWLEETGNERKCYWPPYDVQRIQRAVINHIPPGQGWSIHKNVRVLASCASYAKAKQYLDKSLLPDCRHKAKKKKA</sequence>
<evidence type="ECO:0008006" key="3">
    <source>
        <dbReference type="Google" id="ProtNLM"/>
    </source>
</evidence>